<dbReference type="OrthoDB" id="9799337at2"/>
<protein>
    <submittedName>
        <fullName evidence="2">Cysteine-rich small protein</fullName>
    </submittedName>
</protein>
<keyword evidence="3" id="KW-1185">Reference proteome</keyword>
<evidence type="ECO:0000313" key="3">
    <source>
        <dbReference type="Proteomes" id="UP000295717"/>
    </source>
</evidence>
<dbReference type="AlphaFoldDB" id="A0A4R3MYT0"/>
<name>A0A4R3MYT0_9GAMM</name>
<comment type="caution">
    <text evidence="2">The sequence shown here is derived from an EMBL/GenBank/DDBJ whole genome shotgun (WGS) entry which is preliminary data.</text>
</comment>
<dbReference type="RefSeq" id="WP_132977150.1">
    <property type="nucleotide sequence ID" value="NZ_SMAO01000004.1"/>
</dbReference>
<sequence>MHPKDSTGSAAFKGFTNRECPFYPCHQGVRREFNCLFCYCPLIAYDCPGPYRVYTDRHGLRRKDCSACRLPHDGYHASWSFIQKWLEQPRIWDGHDKLRPKTSHTAPGAR</sequence>
<dbReference type="Proteomes" id="UP000295717">
    <property type="component" value="Unassembled WGS sequence"/>
</dbReference>
<dbReference type="InterPro" id="IPR007212">
    <property type="entry name" value="Zf-like"/>
</dbReference>
<evidence type="ECO:0000259" key="1">
    <source>
        <dbReference type="Pfam" id="PF04071"/>
    </source>
</evidence>
<proteinExistence type="predicted"/>
<dbReference type="Pfam" id="PF04071">
    <property type="entry name" value="zf-like"/>
    <property type="match status" value="1"/>
</dbReference>
<accession>A0A4R3MYT0</accession>
<dbReference type="EMBL" id="SMAO01000004">
    <property type="protein sequence ID" value="TCT21575.1"/>
    <property type="molecule type" value="Genomic_DNA"/>
</dbReference>
<feature type="domain" description="Cysteine-rich small" evidence="1">
    <location>
        <begin position="15"/>
        <end position="75"/>
    </location>
</feature>
<reference evidence="2 3" key="1">
    <citation type="submission" date="2019-03" db="EMBL/GenBank/DDBJ databases">
        <title>Genomic Encyclopedia of Type Strains, Phase IV (KMG-IV): sequencing the most valuable type-strain genomes for metagenomic binning, comparative biology and taxonomic classification.</title>
        <authorList>
            <person name="Goeker M."/>
        </authorList>
    </citation>
    <scope>NUCLEOTIDE SEQUENCE [LARGE SCALE GENOMIC DNA]</scope>
    <source>
        <strain evidence="2 3">DSM 13587</strain>
    </source>
</reference>
<gene>
    <name evidence="2" type="ORF">EDC35_104435</name>
</gene>
<evidence type="ECO:0000313" key="2">
    <source>
        <dbReference type="EMBL" id="TCT21575.1"/>
    </source>
</evidence>
<organism evidence="2 3">
    <name type="scientific">Thiobaca trueperi</name>
    <dbReference type="NCBI Taxonomy" id="127458"/>
    <lineage>
        <taxon>Bacteria</taxon>
        <taxon>Pseudomonadati</taxon>
        <taxon>Pseudomonadota</taxon>
        <taxon>Gammaproteobacteria</taxon>
        <taxon>Chromatiales</taxon>
        <taxon>Chromatiaceae</taxon>
        <taxon>Thiobaca</taxon>
    </lineage>
</organism>